<evidence type="ECO:0000256" key="3">
    <source>
        <dbReference type="ARBA" id="ARBA00022801"/>
    </source>
</evidence>
<protein>
    <submittedName>
        <fullName evidence="6">NLP/P60 family lipoprotein</fullName>
    </submittedName>
</protein>
<dbReference type="AlphaFoldDB" id="A0A3B0SHM8"/>
<feature type="domain" description="NlpC/P60" evidence="5">
    <location>
        <begin position="159"/>
        <end position="284"/>
    </location>
</feature>
<dbReference type="Pfam" id="PF00877">
    <property type="entry name" value="NLPC_P60"/>
    <property type="match status" value="1"/>
</dbReference>
<sequence>MSGPILDPRLTPARKDLAASSLKGHIKAEQYCDGTKYQLVHGLTNLHSQPDAKSATATQLLYGEHFMVYEIKNGWAWGQATRDGYVGYCRADALSPDLFATTHHVTNLCSHIFPEPDPKSPPVGPVFMMSNISVINEVPKDGFVELADNNWIYATHISNIHGTDPVSEALKLLYIPYLWGGRTSLGIDCSGLVQLAFAAVGISVPRDSDQQAAEIGTPLCDDDVPQRGDIAFFPGHVGFMLDDMHLLHANAHHMRVSIDPLRDVIDIISFQTDEPPLRFIKRMEM</sequence>
<evidence type="ECO:0000256" key="2">
    <source>
        <dbReference type="ARBA" id="ARBA00022670"/>
    </source>
</evidence>
<dbReference type="EMBL" id="UOEJ01000210">
    <property type="protein sequence ID" value="VAW05395.1"/>
    <property type="molecule type" value="Genomic_DNA"/>
</dbReference>
<evidence type="ECO:0000256" key="1">
    <source>
        <dbReference type="ARBA" id="ARBA00007074"/>
    </source>
</evidence>
<proteinExistence type="inferred from homology"/>
<keyword evidence="4" id="KW-0788">Thiol protease</keyword>
<dbReference type="InterPro" id="IPR051202">
    <property type="entry name" value="Peptidase_C40"/>
</dbReference>
<dbReference type="SUPFAM" id="SSF54001">
    <property type="entry name" value="Cysteine proteinases"/>
    <property type="match status" value="1"/>
</dbReference>
<dbReference type="PROSITE" id="PS51935">
    <property type="entry name" value="NLPC_P60"/>
    <property type="match status" value="1"/>
</dbReference>
<reference evidence="6" key="1">
    <citation type="submission" date="2018-06" db="EMBL/GenBank/DDBJ databases">
        <authorList>
            <person name="Zhirakovskaya E."/>
        </authorList>
    </citation>
    <scope>NUCLEOTIDE SEQUENCE</scope>
</reference>
<dbReference type="PANTHER" id="PTHR47053:SF1">
    <property type="entry name" value="MUREIN DD-ENDOPEPTIDASE MEPH-RELATED"/>
    <property type="match status" value="1"/>
</dbReference>
<keyword evidence="2" id="KW-0645">Protease</keyword>
<dbReference type="Gene3D" id="3.90.1720.10">
    <property type="entry name" value="endopeptidase domain like (from Nostoc punctiforme)"/>
    <property type="match status" value="1"/>
</dbReference>
<dbReference type="Gene3D" id="2.30.30.40">
    <property type="entry name" value="SH3 Domains"/>
    <property type="match status" value="1"/>
</dbReference>
<dbReference type="InterPro" id="IPR038765">
    <property type="entry name" value="Papain-like_cys_pep_sf"/>
</dbReference>
<name>A0A3B0SHM8_9ZZZZ</name>
<dbReference type="InterPro" id="IPR041382">
    <property type="entry name" value="SH3_16"/>
</dbReference>
<evidence type="ECO:0000313" key="6">
    <source>
        <dbReference type="EMBL" id="VAW05395.1"/>
    </source>
</evidence>
<organism evidence="6">
    <name type="scientific">hydrothermal vent metagenome</name>
    <dbReference type="NCBI Taxonomy" id="652676"/>
    <lineage>
        <taxon>unclassified sequences</taxon>
        <taxon>metagenomes</taxon>
        <taxon>ecological metagenomes</taxon>
    </lineage>
</organism>
<dbReference type="Pfam" id="PF18348">
    <property type="entry name" value="SH3_16"/>
    <property type="match status" value="1"/>
</dbReference>
<evidence type="ECO:0000259" key="5">
    <source>
        <dbReference type="PROSITE" id="PS51935"/>
    </source>
</evidence>
<comment type="similarity">
    <text evidence="1">Belongs to the peptidase C40 family.</text>
</comment>
<evidence type="ECO:0000256" key="4">
    <source>
        <dbReference type="ARBA" id="ARBA00022807"/>
    </source>
</evidence>
<dbReference type="GO" id="GO:0008234">
    <property type="term" value="F:cysteine-type peptidase activity"/>
    <property type="evidence" value="ECO:0007669"/>
    <property type="project" value="UniProtKB-KW"/>
</dbReference>
<dbReference type="GO" id="GO:0006508">
    <property type="term" value="P:proteolysis"/>
    <property type="evidence" value="ECO:0007669"/>
    <property type="project" value="UniProtKB-KW"/>
</dbReference>
<accession>A0A3B0SHM8</accession>
<keyword evidence="3" id="KW-0378">Hydrolase</keyword>
<gene>
    <name evidence="6" type="ORF">MNBD_ALPHA01-343</name>
</gene>
<dbReference type="PANTHER" id="PTHR47053">
    <property type="entry name" value="MUREIN DD-ENDOPEPTIDASE MEPH-RELATED"/>
    <property type="match status" value="1"/>
</dbReference>
<keyword evidence="6" id="KW-0449">Lipoprotein</keyword>
<dbReference type="InterPro" id="IPR000064">
    <property type="entry name" value="NLP_P60_dom"/>
</dbReference>